<name>A0A9W9XVT3_9EURO</name>
<dbReference type="OrthoDB" id="4183264at2759"/>
<evidence type="ECO:0000313" key="2">
    <source>
        <dbReference type="Proteomes" id="UP001149954"/>
    </source>
</evidence>
<dbReference type="Proteomes" id="UP001149954">
    <property type="component" value="Unassembled WGS sequence"/>
</dbReference>
<reference evidence="1" key="2">
    <citation type="journal article" date="2023" name="IMA Fungus">
        <title>Comparative genomic study of the Penicillium genus elucidates a diverse pangenome and 15 lateral gene transfer events.</title>
        <authorList>
            <person name="Petersen C."/>
            <person name="Sorensen T."/>
            <person name="Nielsen M.R."/>
            <person name="Sondergaard T.E."/>
            <person name="Sorensen J.L."/>
            <person name="Fitzpatrick D.A."/>
            <person name="Frisvad J.C."/>
            <person name="Nielsen K.L."/>
        </authorList>
    </citation>
    <scope>NUCLEOTIDE SEQUENCE</scope>
    <source>
        <strain evidence="1">IBT 29495</strain>
    </source>
</reference>
<proteinExistence type="predicted"/>
<organism evidence="1 2">
    <name type="scientific">Penicillium fimorum</name>
    <dbReference type="NCBI Taxonomy" id="1882269"/>
    <lineage>
        <taxon>Eukaryota</taxon>
        <taxon>Fungi</taxon>
        <taxon>Dikarya</taxon>
        <taxon>Ascomycota</taxon>
        <taxon>Pezizomycotina</taxon>
        <taxon>Eurotiomycetes</taxon>
        <taxon>Eurotiomycetidae</taxon>
        <taxon>Eurotiales</taxon>
        <taxon>Aspergillaceae</taxon>
        <taxon>Penicillium</taxon>
    </lineage>
</organism>
<protein>
    <submittedName>
        <fullName evidence="1">Uncharacterized protein</fullName>
    </submittedName>
</protein>
<dbReference type="EMBL" id="JAPWDS010000003">
    <property type="protein sequence ID" value="KAJ5503611.1"/>
    <property type="molecule type" value="Genomic_DNA"/>
</dbReference>
<gene>
    <name evidence="1" type="ORF">N7463_006485</name>
</gene>
<keyword evidence="2" id="KW-1185">Reference proteome</keyword>
<dbReference type="AlphaFoldDB" id="A0A9W9XVT3"/>
<reference evidence="1" key="1">
    <citation type="submission" date="2022-12" db="EMBL/GenBank/DDBJ databases">
        <authorList>
            <person name="Petersen C."/>
        </authorList>
    </citation>
    <scope>NUCLEOTIDE SEQUENCE</scope>
    <source>
        <strain evidence="1">IBT 29495</strain>
    </source>
</reference>
<evidence type="ECO:0000313" key="1">
    <source>
        <dbReference type="EMBL" id="KAJ5503611.1"/>
    </source>
</evidence>
<sequence length="125" mass="14323">MRLLYSLFGPVEEVAKLQQPLSNISAFINEYRHQAIFANKIQNINRESNDLKCSVTFAPQLPPAWRGECCRKRDESLFSNELRMLRDLLAPLRDTSKPIYRVTDNEYSDAHSTNLHDGEGEGLVV</sequence>
<comment type="caution">
    <text evidence="1">The sequence shown here is derived from an EMBL/GenBank/DDBJ whole genome shotgun (WGS) entry which is preliminary data.</text>
</comment>
<accession>A0A9W9XVT3</accession>